<accession>A0A2V5M100</accession>
<sequence length="71" mass="8429">MLPPRRRWPHSTGTEDFIIHVVVADNESLYAFVIDELTKRREIVDVRTSVVYEHIRSRRIDPITADKRAQR</sequence>
<organism evidence="2 3">
    <name type="scientific">Arthrobacter livingstonensis</name>
    <dbReference type="NCBI Taxonomy" id="670078"/>
    <lineage>
        <taxon>Bacteria</taxon>
        <taxon>Bacillati</taxon>
        <taxon>Actinomycetota</taxon>
        <taxon>Actinomycetes</taxon>
        <taxon>Micrococcales</taxon>
        <taxon>Micrococcaceae</taxon>
        <taxon>Arthrobacter</taxon>
    </lineage>
</organism>
<evidence type="ECO:0000313" key="3">
    <source>
        <dbReference type="Proteomes" id="UP000247832"/>
    </source>
</evidence>
<dbReference type="RefSeq" id="WP_110500048.1">
    <property type="nucleotide sequence ID" value="NZ_QJVD01000004.1"/>
</dbReference>
<dbReference type="Pfam" id="PF01037">
    <property type="entry name" value="AsnC_trans_reg"/>
    <property type="match status" value="1"/>
</dbReference>
<proteinExistence type="predicted"/>
<comment type="caution">
    <text evidence="2">The sequence shown here is derived from an EMBL/GenBank/DDBJ whole genome shotgun (WGS) entry which is preliminary data.</text>
</comment>
<dbReference type="EMBL" id="QJVD01000004">
    <property type="protein sequence ID" value="PYI68796.1"/>
    <property type="molecule type" value="Genomic_DNA"/>
</dbReference>
<gene>
    <name evidence="2" type="ORF">CVV68_05795</name>
</gene>
<dbReference type="SUPFAM" id="SSF54909">
    <property type="entry name" value="Dimeric alpha+beta barrel"/>
    <property type="match status" value="1"/>
</dbReference>
<dbReference type="Gene3D" id="3.30.70.920">
    <property type="match status" value="1"/>
</dbReference>
<protein>
    <recommendedName>
        <fullName evidence="1">Transcription regulator AsnC/Lrp ligand binding domain-containing protein</fullName>
    </recommendedName>
</protein>
<reference evidence="2 3" key="1">
    <citation type="submission" date="2018-05" db="EMBL/GenBank/DDBJ databases">
        <title>Genetic diversity of glacier-inhabiting Cryobacterium bacteria in China and description of Cryobacterium mengkeensis sp. nov. and Arthrobacter glacialis sp. nov.</title>
        <authorList>
            <person name="Liu Q."/>
            <person name="Xin Y.-H."/>
        </authorList>
    </citation>
    <scope>NUCLEOTIDE SEQUENCE [LARGE SCALE GENOMIC DNA]</scope>
    <source>
        <strain evidence="2 3">LI2</strain>
    </source>
</reference>
<dbReference type="AlphaFoldDB" id="A0A2V5M100"/>
<dbReference type="Proteomes" id="UP000247832">
    <property type="component" value="Unassembled WGS sequence"/>
</dbReference>
<dbReference type="InterPro" id="IPR011008">
    <property type="entry name" value="Dimeric_a/b-barrel"/>
</dbReference>
<dbReference type="InterPro" id="IPR019887">
    <property type="entry name" value="Tscrpt_reg_AsnC/Lrp_C"/>
</dbReference>
<evidence type="ECO:0000259" key="1">
    <source>
        <dbReference type="Pfam" id="PF01037"/>
    </source>
</evidence>
<evidence type="ECO:0000313" key="2">
    <source>
        <dbReference type="EMBL" id="PYI68796.1"/>
    </source>
</evidence>
<name>A0A2V5M100_9MICC</name>
<feature type="domain" description="Transcription regulator AsnC/Lrp ligand binding" evidence="1">
    <location>
        <begin position="12"/>
        <end position="53"/>
    </location>
</feature>
<keyword evidence="3" id="KW-1185">Reference proteome</keyword>
<dbReference type="OrthoDB" id="4411089at2"/>